<protein>
    <recommendedName>
        <fullName evidence="2">DUF2231 domain-containing protein</fullName>
    </recommendedName>
</protein>
<sequence>MRKSLKQPVPDTRSHTVASRVAIAQHPLHPILVVYPVACLSLLPVTDLAYLWRGDAFWGQLSLWLNLVGLGSGLLAAVVGACDMFLIRVVRRHVSAWSHFLSGVMLLAVAAAGLRLRLADPLAAVWPWGLLLSSLGLLMVTVTGWLGGALTFRYGIGVYGYQAKEEEGGEDSPPAE</sequence>
<evidence type="ECO:0000256" key="1">
    <source>
        <dbReference type="SAM" id="Phobius"/>
    </source>
</evidence>
<feature type="transmembrane region" description="Helical" evidence="1">
    <location>
        <begin position="126"/>
        <end position="146"/>
    </location>
</feature>
<dbReference type="PATRIC" id="fig|314722.6.peg.45"/>
<accession>A0A0E3YZH1</accession>
<dbReference type="InterPro" id="IPR019251">
    <property type="entry name" value="DUF2231_TM"/>
</dbReference>
<gene>
    <name evidence="3" type="ORF">WQ53_00205</name>
</gene>
<reference evidence="3 4" key="1">
    <citation type="journal article" date="2015" name="Genome Announc.">
        <title>Complete Genome Sequence of Pseudoxanthomonas suwonensis Strain J1, a Cellulose-Degrading Bacterium Isolated from Leaf- and Wood-Enriched Soil.</title>
        <authorList>
            <person name="Hou L."/>
            <person name="Jiang J."/>
            <person name="Xu Z."/>
            <person name="Zhou Y."/>
            <person name="Leung F.C."/>
        </authorList>
    </citation>
    <scope>NUCLEOTIDE SEQUENCE [LARGE SCALE GENOMIC DNA]</scope>
    <source>
        <strain evidence="3 4">J1</strain>
    </source>
</reference>
<dbReference type="AlphaFoldDB" id="A0A0E3YZH1"/>
<evidence type="ECO:0000313" key="4">
    <source>
        <dbReference type="Proteomes" id="UP000033067"/>
    </source>
</evidence>
<keyword evidence="1" id="KW-1133">Transmembrane helix</keyword>
<dbReference type="Proteomes" id="UP000033067">
    <property type="component" value="Chromosome"/>
</dbReference>
<keyword evidence="1" id="KW-0472">Membrane</keyword>
<organism evidence="3 4">
    <name type="scientific">Pseudoxanthomonas suwonensis</name>
    <dbReference type="NCBI Taxonomy" id="314722"/>
    <lineage>
        <taxon>Bacteria</taxon>
        <taxon>Pseudomonadati</taxon>
        <taxon>Pseudomonadota</taxon>
        <taxon>Gammaproteobacteria</taxon>
        <taxon>Lysobacterales</taxon>
        <taxon>Lysobacteraceae</taxon>
        <taxon>Pseudoxanthomonas</taxon>
    </lineage>
</organism>
<keyword evidence="4" id="KW-1185">Reference proteome</keyword>
<feature type="transmembrane region" description="Helical" evidence="1">
    <location>
        <begin position="94"/>
        <end position="114"/>
    </location>
</feature>
<dbReference type="EMBL" id="CP011144">
    <property type="protein sequence ID" value="AKC85429.1"/>
    <property type="molecule type" value="Genomic_DNA"/>
</dbReference>
<keyword evidence="1" id="KW-0812">Transmembrane</keyword>
<dbReference type="Pfam" id="PF09990">
    <property type="entry name" value="DUF2231"/>
    <property type="match status" value="1"/>
</dbReference>
<name>A0A0E3YZH1_9GAMM</name>
<dbReference type="RefSeq" id="WP_052629467.1">
    <property type="nucleotide sequence ID" value="NZ_CP011144.1"/>
</dbReference>
<feature type="transmembrane region" description="Helical" evidence="1">
    <location>
        <begin position="64"/>
        <end position="87"/>
    </location>
</feature>
<feature type="domain" description="DUF2231" evidence="2">
    <location>
        <begin position="25"/>
        <end position="158"/>
    </location>
</feature>
<feature type="transmembrane region" description="Helical" evidence="1">
    <location>
        <begin position="32"/>
        <end position="52"/>
    </location>
</feature>
<evidence type="ECO:0000259" key="2">
    <source>
        <dbReference type="Pfam" id="PF09990"/>
    </source>
</evidence>
<evidence type="ECO:0000313" key="3">
    <source>
        <dbReference type="EMBL" id="AKC85429.1"/>
    </source>
</evidence>
<dbReference type="KEGG" id="psuw:WQ53_00205"/>
<proteinExistence type="predicted"/>
<dbReference type="OrthoDB" id="2873672at2"/>